<evidence type="ECO:0000256" key="7">
    <source>
        <dbReference type="ARBA" id="ARBA00035181"/>
    </source>
</evidence>
<dbReference type="GO" id="GO:0005840">
    <property type="term" value="C:ribosome"/>
    <property type="evidence" value="ECO:0007669"/>
    <property type="project" value="UniProtKB-KW"/>
</dbReference>
<evidence type="ECO:0000256" key="5">
    <source>
        <dbReference type="ARBA" id="ARBA00023128"/>
    </source>
</evidence>
<organism evidence="10 11">
    <name type="scientific">Sinanodonta woodiana</name>
    <name type="common">Chinese pond mussel</name>
    <name type="synonym">Anodonta woodiana</name>
    <dbReference type="NCBI Taxonomy" id="1069815"/>
    <lineage>
        <taxon>Eukaryota</taxon>
        <taxon>Metazoa</taxon>
        <taxon>Spiralia</taxon>
        <taxon>Lophotrochozoa</taxon>
        <taxon>Mollusca</taxon>
        <taxon>Bivalvia</taxon>
        <taxon>Autobranchia</taxon>
        <taxon>Heteroconchia</taxon>
        <taxon>Palaeoheterodonta</taxon>
        <taxon>Unionida</taxon>
        <taxon>Unionoidea</taxon>
        <taxon>Unionidae</taxon>
        <taxon>Unioninae</taxon>
        <taxon>Sinanodonta</taxon>
    </lineage>
</organism>
<evidence type="ECO:0000313" key="11">
    <source>
        <dbReference type="Proteomes" id="UP001634394"/>
    </source>
</evidence>
<dbReference type="Proteomes" id="UP001634394">
    <property type="component" value="Unassembled WGS sequence"/>
</dbReference>
<keyword evidence="11" id="KW-1185">Reference proteome</keyword>
<evidence type="ECO:0000256" key="6">
    <source>
        <dbReference type="ARBA" id="ARBA00023274"/>
    </source>
</evidence>
<evidence type="ECO:0000256" key="2">
    <source>
        <dbReference type="ARBA" id="ARBA00007232"/>
    </source>
</evidence>
<evidence type="ECO:0000256" key="3">
    <source>
        <dbReference type="ARBA" id="ARBA00022946"/>
    </source>
</evidence>
<dbReference type="GO" id="GO:1990904">
    <property type="term" value="C:ribonucleoprotein complex"/>
    <property type="evidence" value="ECO:0007669"/>
    <property type="project" value="UniProtKB-KW"/>
</dbReference>
<sequence length="140" mass="16350">MDILRGLSLCRFCQNHFLRNFSWRVVASNFSTTSANLDFKQPSPTRGFGAVYRLKRGQAINKTRYGPLTDLPDFTFLDGRPTPLAPGQKRRLDEKKQMTTVIMKMLHEMDSAETYFKEKQMEEKQHREEIISKKFKPKSS</sequence>
<comment type="similarity">
    <text evidence="2">Belongs to the mitochondrion-specific ribosomal protein mL52 family.</text>
</comment>
<keyword evidence="5" id="KW-0496">Mitochondrion</keyword>
<evidence type="ECO:0000256" key="1">
    <source>
        <dbReference type="ARBA" id="ARBA00004173"/>
    </source>
</evidence>
<dbReference type="PANTHER" id="PTHR34090">
    <property type="entry name" value="39S RIBOSOMAL PROTEIN L52, MITOCHONDRIAL"/>
    <property type="match status" value="1"/>
</dbReference>
<comment type="caution">
    <text evidence="10">The sequence shown here is derived from an EMBL/GenBank/DDBJ whole genome shotgun (WGS) entry which is preliminary data.</text>
</comment>
<evidence type="ECO:0000256" key="9">
    <source>
        <dbReference type="SAM" id="MobiDB-lite"/>
    </source>
</evidence>
<gene>
    <name evidence="10" type="ORF">ACJMK2_009404</name>
</gene>
<accession>A0ABD3VC72</accession>
<dbReference type="EMBL" id="JBJQND010000012">
    <property type="protein sequence ID" value="KAL3859172.1"/>
    <property type="molecule type" value="Genomic_DNA"/>
</dbReference>
<name>A0ABD3VC72_SINWO</name>
<keyword evidence="3" id="KW-0809">Transit peptide</keyword>
<feature type="compositionally biased region" description="Basic and acidic residues" evidence="9">
    <location>
        <begin position="120"/>
        <end position="132"/>
    </location>
</feature>
<protein>
    <recommendedName>
        <fullName evidence="7">Large ribosomal subunit protein mL52</fullName>
    </recommendedName>
    <alternativeName>
        <fullName evidence="8">39S ribosomal protein L52, mitochondrial</fullName>
    </alternativeName>
</protein>
<dbReference type="PANTHER" id="PTHR34090:SF1">
    <property type="entry name" value="LARGE RIBOSOMAL SUBUNIT PROTEIN ML52"/>
    <property type="match status" value="1"/>
</dbReference>
<comment type="subcellular location">
    <subcellularLocation>
        <location evidence="1">Mitochondrion</location>
    </subcellularLocation>
</comment>
<proteinExistence type="inferred from homology"/>
<feature type="region of interest" description="Disordered" evidence="9">
    <location>
        <begin position="120"/>
        <end position="140"/>
    </location>
</feature>
<dbReference type="AlphaFoldDB" id="A0ABD3VC72"/>
<dbReference type="GO" id="GO:0005739">
    <property type="term" value="C:mitochondrion"/>
    <property type="evidence" value="ECO:0007669"/>
    <property type="project" value="UniProtKB-SubCell"/>
</dbReference>
<reference evidence="10 11" key="1">
    <citation type="submission" date="2024-11" db="EMBL/GenBank/DDBJ databases">
        <title>Chromosome-level genome assembly of the freshwater bivalve Anodonta woodiana.</title>
        <authorList>
            <person name="Chen X."/>
        </authorList>
    </citation>
    <scope>NUCLEOTIDE SEQUENCE [LARGE SCALE GENOMIC DNA]</scope>
    <source>
        <strain evidence="10">MN2024</strain>
        <tissue evidence="10">Gills</tissue>
    </source>
</reference>
<evidence type="ECO:0000256" key="8">
    <source>
        <dbReference type="ARBA" id="ARBA00035425"/>
    </source>
</evidence>
<dbReference type="Pfam" id="PF18699">
    <property type="entry name" value="MRPL52"/>
    <property type="match status" value="1"/>
</dbReference>
<evidence type="ECO:0000256" key="4">
    <source>
        <dbReference type="ARBA" id="ARBA00022980"/>
    </source>
</evidence>
<evidence type="ECO:0000313" key="10">
    <source>
        <dbReference type="EMBL" id="KAL3859172.1"/>
    </source>
</evidence>
<keyword evidence="6" id="KW-0687">Ribonucleoprotein</keyword>
<dbReference type="InterPro" id="IPR034596">
    <property type="entry name" value="Ribosomal_mL52"/>
</dbReference>
<keyword evidence="4" id="KW-0689">Ribosomal protein</keyword>